<dbReference type="Proteomes" id="UP001152622">
    <property type="component" value="Chromosome 4"/>
</dbReference>
<reference evidence="8" key="1">
    <citation type="journal article" date="2023" name="Science">
        <title>Genome structures resolve the early diversification of teleost fishes.</title>
        <authorList>
            <person name="Parey E."/>
            <person name="Louis A."/>
            <person name="Montfort J."/>
            <person name="Bouchez O."/>
            <person name="Roques C."/>
            <person name="Iampietro C."/>
            <person name="Lluch J."/>
            <person name="Castinel A."/>
            <person name="Donnadieu C."/>
            <person name="Desvignes T."/>
            <person name="Floi Bucao C."/>
            <person name="Jouanno E."/>
            <person name="Wen M."/>
            <person name="Mejri S."/>
            <person name="Dirks R."/>
            <person name="Jansen H."/>
            <person name="Henkel C."/>
            <person name="Chen W.J."/>
            <person name="Zahm M."/>
            <person name="Cabau C."/>
            <person name="Klopp C."/>
            <person name="Thompson A.W."/>
            <person name="Robinson-Rechavi M."/>
            <person name="Braasch I."/>
            <person name="Lecointre G."/>
            <person name="Bobe J."/>
            <person name="Postlethwait J.H."/>
            <person name="Berthelot C."/>
            <person name="Roest Crollius H."/>
            <person name="Guiguen Y."/>
        </authorList>
    </citation>
    <scope>NUCLEOTIDE SEQUENCE</scope>
    <source>
        <strain evidence="8">WJC10195</strain>
    </source>
</reference>
<keyword evidence="9" id="KW-1185">Reference proteome</keyword>
<evidence type="ECO:0000256" key="4">
    <source>
        <dbReference type="ARBA" id="ARBA00023170"/>
    </source>
</evidence>
<keyword evidence="7" id="KW-0812">Transmembrane</keyword>
<keyword evidence="7" id="KW-1133">Transmembrane helix</keyword>
<keyword evidence="5" id="KW-0807">Transducer</keyword>
<evidence type="ECO:0000256" key="2">
    <source>
        <dbReference type="ARBA" id="ARBA00022475"/>
    </source>
</evidence>
<evidence type="ECO:0000256" key="3">
    <source>
        <dbReference type="ARBA" id="ARBA00023040"/>
    </source>
</evidence>
<dbReference type="GO" id="GO:0019722">
    <property type="term" value="P:calcium-mediated signaling"/>
    <property type="evidence" value="ECO:0007669"/>
    <property type="project" value="TreeGrafter"/>
</dbReference>
<sequence>MSEVWSLKFSFRDPSARGGKSPLEVMTELDHHESFADFQRRFLPPVFGVEFCVALAGNAGALWLMGGTGTAATGASAPAACTDRALPVHLQPVQQRLLRHVHQRQPLRGHRAPLLRPEPRAPQTRHRRQPPGCGWLVVAVSSPVLRFAGRVPEGTARWSACRRAGSARTSARTSPTACFLAVFGCLLPLLATAASYGAIFRTVWRNGKHHTGGRRGRSGCWWARVLTLYAVSFVPYHALRNYHLYLKIEERYEPRVNEAYQVSKGVGDAQHVPAPLALHGPNQQHQDPLLRGAGGWGRPIPWGAEVAPNPKPIRDPTIQSVRKTGGQK</sequence>
<feature type="transmembrane region" description="Helical" evidence="7">
    <location>
        <begin position="221"/>
        <end position="239"/>
    </location>
</feature>
<dbReference type="AlphaFoldDB" id="A0A9Q1FMQ7"/>
<evidence type="ECO:0000256" key="1">
    <source>
        <dbReference type="ARBA" id="ARBA00004651"/>
    </source>
</evidence>
<evidence type="ECO:0000256" key="6">
    <source>
        <dbReference type="SAM" id="MobiDB-lite"/>
    </source>
</evidence>
<evidence type="ECO:0000313" key="8">
    <source>
        <dbReference type="EMBL" id="KAJ8362767.1"/>
    </source>
</evidence>
<dbReference type="Gene3D" id="1.20.1070.10">
    <property type="entry name" value="Rhodopsin 7-helix transmembrane proteins"/>
    <property type="match status" value="1"/>
</dbReference>
<gene>
    <name evidence="8" type="ORF">SKAU_G00115980</name>
</gene>
<dbReference type="SUPFAM" id="SSF81321">
    <property type="entry name" value="Family A G protein-coupled receptor-like"/>
    <property type="match status" value="1"/>
</dbReference>
<dbReference type="GO" id="GO:0030594">
    <property type="term" value="F:neurotransmitter receptor activity"/>
    <property type="evidence" value="ECO:0007669"/>
    <property type="project" value="TreeGrafter"/>
</dbReference>
<keyword evidence="4" id="KW-0675">Receptor</keyword>
<dbReference type="GO" id="GO:0045031">
    <property type="term" value="F:G protein-coupled ATP receptor activity"/>
    <property type="evidence" value="ECO:0007669"/>
    <property type="project" value="TreeGrafter"/>
</dbReference>
<keyword evidence="2" id="KW-1003">Cell membrane</keyword>
<protein>
    <submittedName>
        <fullName evidence="8">Uncharacterized protein</fullName>
    </submittedName>
</protein>
<dbReference type="OrthoDB" id="10261452at2759"/>
<organism evidence="8 9">
    <name type="scientific">Synaphobranchus kaupii</name>
    <name type="common">Kaup's arrowtooth eel</name>
    <dbReference type="NCBI Taxonomy" id="118154"/>
    <lineage>
        <taxon>Eukaryota</taxon>
        <taxon>Metazoa</taxon>
        <taxon>Chordata</taxon>
        <taxon>Craniata</taxon>
        <taxon>Vertebrata</taxon>
        <taxon>Euteleostomi</taxon>
        <taxon>Actinopterygii</taxon>
        <taxon>Neopterygii</taxon>
        <taxon>Teleostei</taxon>
        <taxon>Anguilliformes</taxon>
        <taxon>Synaphobranchidae</taxon>
        <taxon>Synaphobranchus</taxon>
    </lineage>
</organism>
<dbReference type="EMBL" id="JAINUF010000004">
    <property type="protein sequence ID" value="KAJ8362767.1"/>
    <property type="molecule type" value="Genomic_DNA"/>
</dbReference>
<dbReference type="GO" id="GO:0005886">
    <property type="term" value="C:plasma membrane"/>
    <property type="evidence" value="ECO:0007669"/>
    <property type="project" value="UniProtKB-SubCell"/>
</dbReference>
<evidence type="ECO:0000256" key="5">
    <source>
        <dbReference type="ARBA" id="ARBA00023224"/>
    </source>
</evidence>
<comment type="caution">
    <text evidence="8">The sequence shown here is derived from an EMBL/GenBank/DDBJ whole genome shotgun (WGS) entry which is preliminary data.</text>
</comment>
<comment type="subcellular location">
    <subcellularLocation>
        <location evidence="1">Cell membrane</location>
        <topology evidence="1">Multi-pass membrane protein</topology>
    </subcellularLocation>
</comment>
<evidence type="ECO:0000313" key="9">
    <source>
        <dbReference type="Proteomes" id="UP001152622"/>
    </source>
</evidence>
<feature type="region of interest" description="Disordered" evidence="6">
    <location>
        <begin position="304"/>
        <end position="328"/>
    </location>
</feature>
<evidence type="ECO:0000256" key="7">
    <source>
        <dbReference type="SAM" id="Phobius"/>
    </source>
</evidence>
<name>A0A9Q1FMQ7_SYNKA</name>
<accession>A0A9Q1FMQ7</accession>
<dbReference type="PANTHER" id="PTHR24231">
    <property type="entry name" value="PURINOCEPTOR-RELATED G-PROTEIN COUPLED RECEPTOR"/>
    <property type="match status" value="1"/>
</dbReference>
<proteinExistence type="predicted"/>
<dbReference type="PANTHER" id="PTHR24231:SF46">
    <property type="entry name" value="P2Y PURINOCEPTOR 11"/>
    <property type="match status" value="1"/>
</dbReference>
<keyword evidence="7" id="KW-0472">Membrane</keyword>
<keyword evidence="3" id="KW-0297">G-protein coupled receptor</keyword>
<feature type="transmembrane region" description="Helical" evidence="7">
    <location>
        <begin position="179"/>
        <end position="200"/>
    </location>
</feature>